<dbReference type="Gene3D" id="3.40.109.10">
    <property type="entry name" value="NADH Oxidase"/>
    <property type="match status" value="1"/>
</dbReference>
<feature type="signal peptide" evidence="1">
    <location>
        <begin position="1"/>
        <end position="19"/>
    </location>
</feature>
<dbReference type="Proteomes" id="UP000622580">
    <property type="component" value="Unassembled WGS sequence"/>
</dbReference>
<dbReference type="NCBIfam" id="NF047509">
    <property type="entry name" value="Rv3131_FMN_oxido"/>
    <property type="match status" value="1"/>
</dbReference>
<dbReference type="RefSeq" id="WP_215337545.1">
    <property type="nucleotide sequence ID" value="NZ_JAGSGD010000001.1"/>
</dbReference>
<evidence type="ECO:0000313" key="3">
    <source>
        <dbReference type="Proteomes" id="UP000622580"/>
    </source>
</evidence>
<organism evidence="2 3">
    <name type="scientific">Phenylobacterium glaciei</name>
    <dbReference type="NCBI Taxonomy" id="2803784"/>
    <lineage>
        <taxon>Bacteria</taxon>
        <taxon>Pseudomonadati</taxon>
        <taxon>Pseudomonadota</taxon>
        <taxon>Alphaproteobacteria</taxon>
        <taxon>Caulobacterales</taxon>
        <taxon>Caulobacteraceae</taxon>
        <taxon>Phenylobacterium</taxon>
    </lineage>
</organism>
<dbReference type="SUPFAM" id="SSF55469">
    <property type="entry name" value="FMN-dependent nitroreductase-like"/>
    <property type="match status" value="1"/>
</dbReference>
<keyword evidence="3" id="KW-1185">Reference proteome</keyword>
<comment type="caution">
    <text evidence="2">The sequence shown here is derived from an EMBL/GenBank/DDBJ whole genome shotgun (WGS) entry which is preliminary data.</text>
</comment>
<evidence type="ECO:0000256" key="1">
    <source>
        <dbReference type="SAM" id="SignalP"/>
    </source>
</evidence>
<dbReference type="InterPro" id="IPR000415">
    <property type="entry name" value="Nitroreductase-like"/>
</dbReference>
<protein>
    <recommendedName>
        <fullName evidence="4">Twin-arginine translocation pathway signal protein</fullName>
    </recommendedName>
</protein>
<proteinExistence type="predicted"/>
<evidence type="ECO:0008006" key="4">
    <source>
        <dbReference type="Google" id="ProtNLM"/>
    </source>
</evidence>
<evidence type="ECO:0000313" key="2">
    <source>
        <dbReference type="EMBL" id="MBR7617929.1"/>
    </source>
</evidence>
<dbReference type="PROSITE" id="PS51318">
    <property type="entry name" value="TAT"/>
    <property type="match status" value="1"/>
</dbReference>
<sequence>MPTRRGILHWLAAAAPLTAAGCSATSATDPAAAWRAPGLGERDPRRFALAHAILAPNPHNRQPWLVDLVGADEIVFYADTARLLPFTDPPNRQITLGCGAFLELLSQAAAEAGHRAEIALWPEGEPQPTLDARPVARVRLVPDAAVARDPLFGQILNRHTNRAPFQMDAPPNPAELTAVIAAARSPGLAAGAVTEDRARARLIDLGWQAWEVETATPATHMESVRLMRIGAAEIAQHRDGIALDGPMIEGLKALGLISRESLADANSFASKSGADMWRDMLRATPAFFWLKGGDNSRTTQIAAGRAYVRAQLAATGQGLSMHPWSMSLQEFPQMAGLYAATQSALGATPLAPLQMLVRIGRAKPAGPAPRRGLAAHIRP</sequence>
<keyword evidence="1" id="KW-0732">Signal</keyword>
<dbReference type="GO" id="GO:0016491">
    <property type="term" value="F:oxidoreductase activity"/>
    <property type="evidence" value="ECO:0007669"/>
    <property type="project" value="InterPro"/>
</dbReference>
<accession>A0A941HTU4</accession>
<feature type="chain" id="PRO_5036861866" description="Twin-arginine translocation pathway signal protein" evidence="1">
    <location>
        <begin position="20"/>
        <end position="379"/>
    </location>
</feature>
<dbReference type="PROSITE" id="PS51257">
    <property type="entry name" value="PROKAR_LIPOPROTEIN"/>
    <property type="match status" value="1"/>
</dbReference>
<gene>
    <name evidence="2" type="ORF">JKL49_00890</name>
</gene>
<reference evidence="2" key="1">
    <citation type="submission" date="2021-04" db="EMBL/GenBank/DDBJ databases">
        <title>Draft genome assembly of strain Phenylobacterium sp. 20VBR1 using MiniION and Illumina platforms.</title>
        <authorList>
            <person name="Thomas F.A."/>
            <person name="Krishnan K.P."/>
            <person name="Sinha R.K."/>
        </authorList>
    </citation>
    <scope>NUCLEOTIDE SEQUENCE</scope>
    <source>
        <strain evidence="2">20VBR1</strain>
    </source>
</reference>
<dbReference type="AlphaFoldDB" id="A0A941HTU4"/>
<dbReference type="InterPro" id="IPR006311">
    <property type="entry name" value="TAT_signal"/>
</dbReference>
<dbReference type="EMBL" id="JAGSGD010000001">
    <property type="protein sequence ID" value="MBR7617929.1"/>
    <property type="molecule type" value="Genomic_DNA"/>
</dbReference>
<name>A0A941HTU4_9CAUL</name>